<keyword evidence="2" id="KW-1185">Reference proteome</keyword>
<organism evidence="1 2">
    <name type="scientific">Aspergillus pseudotamarii</name>
    <dbReference type="NCBI Taxonomy" id="132259"/>
    <lineage>
        <taxon>Eukaryota</taxon>
        <taxon>Fungi</taxon>
        <taxon>Dikarya</taxon>
        <taxon>Ascomycota</taxon>
        <taxon>Pezizomycotina</taxon>
        <taxon>Eurotiomycetes</taxon>
        <taxon>Eurotiomycetidae</taxon>
        <taxon>Eurotiales</taxon>
        <taxon>Aspergillaceae</taxon>
        <taxon>Aspergillus</taxon>
        <taxon>Aspergillus subgen. Circumdati</taxon>
    </lineage>
</organism>
<name>A0A5N6SN35_ASPPS</name>
<proteinExistence type="predicted"/>
<sequence>MRRIKPAYDYRDCGIELCEPYKSKRYNIYDAKTTIGLNAPGGGFCNRTIIKAISYVPSLSTVYHVSRTTCDWPLLYNSI</sequence>
<dbReference type="GeneID" id="43635675"/>
<dbReference type="OrthoDB" id="3941538at2759"/>
<dbReference type="EMBL" id="ML743596">
    <property type="protein sequence ID" value="KAE8135121.1"/>
    <property type="molecule type" value="Genomic_DNA"/>
</dbReference>
<dbReference type="RefSeq" id="XP_031911184.1">
    <property type="nucleotide sequence ID" value="XM_032051465.1"/>
</dbReference>
<evidence type="ECO:0000313" key="1">
    <source>
        <dbReference type="EMBL" id="KAE8135121.1"/>
    </source>
</evidence>
<gene>
    <name evidence="1" type="ORF">BDV38DRAFT_142632</name>
</gene>
<protein>
    <submittedName>
        <fullName evidence="1">Uncharacterized protein</fullName>
    </submittedName>
</protein>
<accession>A0A5N6SN35</accession>
<dbReference type="Proteomes" id="UP000325672">
    <property type="component" value="Unassembled WGS sequence"/>
</dbReference>
<reference evidence="1 2" key="1">
    <citation type="submission" date="2019-04" db="EMBL/GenBank/DDBJ databases">
        <title>Friends and foes A comparative genomics study of 23 Aspergillus species from section Flavi.</title>
        <authorList>
            <consortium name="DOE Joint Genome Institute"/>
            <person name="Kjaerbolling I."/>
            <person name="Vesth T."/>
            <person name="Frisvad J.C."/>
            <person name="Nybo J.L."/>
            <person name="Theobald S."/>
            <person name="Kildgaard S."/>
            <person name="Isbrandt T."/>
            <person name="Kuo A."/>
            <person name="Sato A."/>
            <person name="Lyhne E.K."/>
            <person name="Kogle M.E."/>
            <person name="Wiebenga A."/>
            <person name="Kun R.S."/>
            <person name="Lubbers R.J."/>
            <person name="Makela M.R."/>
            <person name="Barry K."/>
            <person name="Chovatia M."/>
            <person name="Clum A."/>
            <person name="Daum C."/>
            <person name="Haridas S."/>
            <person name="He G."/>
            <person name="LaButti K."/>
            <person name="Lipzen A."/>
            <person name="Mondo S."/>
            <person name="Riley R."/>
            <person name="Salamov A."/>
            <person name="Simmons B.A."/>
            <person name="Magnuson J.K."/>
            <person name="Henrissat B."/>
            <person name="Mortensen U.H."/>
            <person name="Larsen T.O."/>
            <person name="Devries R.P."/>
            <person name="Grigoriev I.V."/>
            <person name="Machida M."/>
            <person name="Baker S.E."/>
            <person name="Andersen M.R."/>
        </authorList>
    </citation>
    <scope>NUCLEOTIDE SEQUENCE [LARGE SCALE GENOMIC DNA]</scope>
    <source>
        <strain evidence="1 2">CBS 117625</strain>
    </source>
</reference>
<dbReference type="AlphaFoldDB" id="A0A5N6SN35"/>
<evidence type="ECO:0000313" key="2">
    <source>
        <dbReference type="Proteomes" id="UP000325672"/>
    </source>
</evidence>